<evidence type="ECO:0000313" key="4">
    <source>
        <dbReference type="EMBL" id="KDD68182.1"/>
    </source>
</evidence>
<reference evidence="4 5" key="1">
    <citation type="submission" date="2013-12" db="EMBL/GenBank/DDBJ databases">
        <authorList>
            <person name="Formusa P.A."/>
            <person name="Habash M."/>
            <person name="Lee H."/>
            <person name="Trevors J.T."/>
        </authorList>
    </citation>
    <scope>NUCLEOTIDE SEQUENCE [LARGE SCALE GENOMIC DNA]</scope>
    <source>
        <strain evidence="4 5">PD30</strain>
    </source>
</reference>
<evidence type="ECO:0000259" key="3">
    <source>
        <dbReference type="Pfam" id="PF00857"/>
    </source>
</evidence>
<evidence type="ECO:0000256" key="1">
    <source>
        <dbReference type="ARBA" id="ARBA00022801"/>
    </source>
</evidence>
<dbReference type="PANTHER" id="PTHR43540">
    <property type="entry name" value="PEROXYUREIDOACRYLATE/UREIDOACRYLATE AMIDOHYDROLASE-RELATED"/>
    <property type="match status" value="1"/>
</dbReference>
<dbReference type="EMBL" id="AZQQ01000079">
    <property type="protein sequence ID" value="KDD68182.1"/>
    <property type="molecule type" value="Genomic_DNA"/>
</dbReference>
<dbReference type="InterPro" id="IPR000868">
    <property type="entry name" value="Isochorismatase-like_dom"/>
</dbReference>
<feature type="domain" description="Isochorismatase-like" evidence="3">
    <location>
        <begin position="6"/>
        <end position="168"/>
    </location>
</feature>
<keyword evidence="1 4" id="KW-0378">Hydrolase</keyword>
<name>A0A059L1K8_9PSED</name>
<dbReference type="Pfam" id="PF00857">
    <property type="entry name" value="Isochorismatase"/>
    <property type="match status" value="1"/>
</dbReference>
<comment type="caution">
    <text evidence="4">The sequence shown here is derived from an EMBL/GenBank/DDBJ whole genome shotgun (WGS) entry which is preliminary data.</text>
</comment>
<dbReference type="PANTHER" id="PTHR43540:SF6">
    <property type="entry name" value="ISOCHORISMATASE-LIKE DOMAIN-CONTAINING PROTEIN"/>
    <property type="match status" value="1"/>
</dbReference>
<dbReference type="GO" id="GO:0016787">
    <property type="term" value="F:hydrolase activity"/>
    <property type="evidence" value="ECO:0007669"/>
    <property type="project" value="UniProtKB-KW"/>
</dbReference>
<gene>
    <name evidence="4" type="ORF">V466_15635</name>
</gene>
<dbReference type="Gene3D" id="3.40.50.850">
    <property type="entry name" value="Isochorismatase-like"/>
    <property type="match status" value="1"/>
</dbReference>
<dbReference type="CDD" id="cd00431">
    <property type="entry name" value="cysteine_hydrolases"/>
    <property type="match status" value="1"/>
</dbReference>
<evidence type="ECO:0000313" key="5">
    <source>
        <dbReference type="Proteomes" id="UP000026739"/>
    </source>
</evidence>
<dbReference type="eggNOG" id="COG1335">
    <property type="taxonomic scope" value="Bacteria"/>
</dbReference>
<dbReference type="InterPro" id="IPR050272">
    <property type="entry name" value="Isochorismatase-like_hydrls"/>
</dbReference>
<dbReference type="AlphaFoldDB" id="A0A059L1K8"/>
<dbReference type="InterPro" id="IPR036380">
    <property type="entry name" value="Isochorismatase-like_sf"/>
</dbReference>
<protein>
    <submittedName>
        <fullName evidence="4">Isochorismatase hydrolase</fullName>
    </submittedName>
</protein>
<proteinExistence type="predicted"/>
<dbReference type="SUPFAM" id="SSF52499">
    <property type="entry name" value="Isochorismatase-like hydrolases"/>
    <property type="match status" value="1"/>
</dbReference>
<organism evidence="4 5">
    <name type="scientific">Pseudomonas mandelii PD30</name>
    <dbReference type="NCBI Taxonomy" id="1419583"/>
    <lineage>
        <taxon>Bacteria</taxon>
        <taxon>Pseudomonadati</taxon>
        <taxon>Pseudomonadota</taxon>
        <taxon>Gammaproteobacteria</taxon>
        <taxon>Pseudomonadales</taxon>
        <taxon>Pseudomonadaceae</taxon>
        <taxon>Pseudomonas</taxon>
    </lineage>
</organism>
<dbReference type="RefSeq" id="WP_033057736.1">
    <property type="nucleotide sequence ID" value="NZ_AZQQ01000079.1"/>
</dbReference>
<feature type="region of interest" description="Disordered" evidence="2">
    <location>
        <begin position="53"/>
        <end position="74"/>
    </location>
</feature>
<accession>A0A059L1K8</accession>
<dbReference type="Proteomes" id="UP000026739">
    <property type="component" value="Unassembled WGS sequence"/>
</dbReference>
<evidence type="ECO:0000256" key="2">
    <source>
        <dbReference type="SAM" id="MobiDB-lite"/>
    </source>
</evidence>
<sequence>MNNKNALLIIDMQQEDGFVLENLDTVVTHTAALLETTRHQRVPVIYTRHINQADGSDLPRGEPRAADGGPSSYRAGTRQVEIIERLAPQPDELIIDKGRYSAFHRTNLDARLKALGVDTLSICGVLTDVCVLSTVFDAFALGYRIRLVSDACTTTTLAGHYSALLIMANWVYALEILTCAECLRALENREYLSLIPEHPDLFAHQPHELESTIARLQTHLARTQE</sequence>